<evidence type="ECO:0000313" key="2">
    <source>
        <dbReference type="EMBL" id="EFE48931.1"/>
    </source>
</evidence>
<dbReference type="Proteomes" id="UP000005536">
    <property type="component" value="Unassembled WGS sequence"/>
</dbReference>
<comment type="caution">
    <text evidence="2">The sequence shown here is derived from an EMBL/GenBank/DDBJ whole genome shotgun (WGS) entry which is preliminary data.</text>
</comment>
<keyword evidence="1" id="KW-0472">Membrane</keyword>
<evidence type="ECO:0000313" key="3">
    <source>
        <dbReference type="Proteomes" id="UP000005536"/>
    </source>
</evidence>
<keyword evidence="1" id="KW-0812">Transmembrane</keyword>
<evidence type="ECO:0000256" key="1">
    <source>
        <dbReference type="SAM" id="Phobius"/>
    </source>
</evidence>
<feature type="transmembrane region" description="Helical" evidence="1">
    <location>
        <begin position="65"/>
        <end position="88"/>
    </location>
</feature>
<name>D4DT83_NEIEG</name>
<feature type="transmembrane region" description="Helical" evidence="1">
    <location>
        <begin position="35"/>
        <end position="59"/>
    </location>
</feature>
<proteinExistence type="predicted"/>
<organism evidence="2 3">
    <name type="scientific">Neisseria elongata subsp. glycolytica ATCC 29315</name>
    <dbReference type="NCBI Taxonomy" id="546263"/>
    <lineage>
        <taxon>Bacteria</taxon>
        <taxon>Pseudomonadati</taxon>
        <taxon>Pseudomonadota</taxon>
        <taxon>Betaproteobacteria</taxon>
        <taxon>Neisseriales</taxon>
        <taxon>Neisseriaceae</taxon>
        <taxon>Neisseria</taxon>
    </lineage>
</organism>
<accession>D4DT83</accession>
<keyword evidence="1" id="KW-1133">Transmembrane helix</keyword>
<sequence length="92" mass="9954">MCQIGDSDGFRYQNFVHDGFGGCLEGVLIRLKFEFLAFFTTAYTLVVAVTGIAVASAFAAFAFGIAALFLSFIIVMIAAFVFFTAAAARIRF</sequence>
<dbReference type="EMBL" id="ADBF01000230">
    <property type="protein sequence ID" value="EFE48931.1"/>
    <property type="molecule type" value="Genomic_DNA"/>
</dbReference>
<reference evidence="2 3" key="1">
    <citation type="submission" date="2010-02" db="EMBL/GenBank/DDBJ databases">
        <authorList>
            <person name="Weinstock G."/>
            <person name="Sodergren E."/>
            <person name="Clifton S."/>
            <person name="Fulton L."/>
            <person name="Fulton B."/>
            <person name="Courtney L."/>
            <person name="Fronick C."/>
            <person name="Harrison M."/>
            <person name="Strong C."/>
            <person name="Farmer C."/>
            <person name="Delahaunty K."/>
            <person name="Markovic C."/>
            <person name="Hall O."/>
            <person name="Minx P."/>
            <person name="Tomlinson C."/>
            <person name="Mitreva M."/>
            <person name="Nelson J."/>
            <person name="Hou S."/>
            <person name="Wollam A."/>
            <person name="Pepin K.H."/>
            <person name="Johnson M."/>
            <person name="Bhonagiri V."/>
            <person name="Zhang X."/>
            <person name="Suruliraj S."/>
            <person name="Warren W."/>
            <person name="Chinwalla A."/>
            <person name="Mardis E.R."/>
            <person name="Wilson R.K."/>
        </authorList>
    </citation>
    <scope>NUCLEOTIDE SEQUENCE [LARGE SCALE GENOMIC DNA]</scope>
    <source>
        <strain evidence="2 3">ATCC 29315</strain>
    </source>
</reference>
<gene>
    <name evidence="2" type="ORF">NEIELOOT_02285</name>
</gene>
<dbReference type="AlphaFoldDB" id="D4DT83"/>
<protein>
    <submittedName>
        <fullName evidence="2">Uncharacterized protein</fullName>
    </submittedName>
</protein>